<dbReference type="AlphaFoldDB" id="A0A820CD43"/>
<gene>
    <name evidence="2" type="ORF">OXD698_LOCUS41503</name>
</gene>
<reference evidence="2" key="1">
    <citation type="submission" date="2021-02" db="EMBL/GenBank/DDBJ databases">
        <authorList>
            <person name="Nowell W R."/>
        </authorList>
    </citation>
    <scope>NUCLEOTIDE SEQUENCE</scope>
</reference>
<comment type="caution">
    <text evidence="2">The sequence shown here is derived from an EMBL/GenBank/DDBJ whole genome shotgun (WGS) entry which is preliminary data.</text>
</comment>
<evidence type="ECO:0000313" key="3">
    <source>
        <dbReference type="Proteomes" id="UP000663844"/>
    </source>
</evidence>
<dbReference type="EMBL" id="CAJOAZ010010022">
    <property type="protein sequence ID" value="CAF4213828.1"/>
    <property type="molecule type" value="Genomic_DNA"/>
</dbReference>
<dbReference type="InterPro" id="IPR015879">
    <property type="entry name" value="Ring_hydroxy_dOase_asu_C_dom"/>
</dbReference>
<sequence length="82" mass="9992">EKKKMFKSKEKASINTLLYDLLNDMMSFLLNEYLHFNSQYHLINWNWKTYVENHQEGYHIHGVHPELNKAIQSKQYLYTNTK</sequence>
<organism evidence="2 3">
    <name type="scientific">Adineta steineri</name>
    <dbReference type="NCBI Taxonomy" id="433720"/>
    <lineage>
        <taxon>Eukaryota</taxon>
        <taxon>Metazoa</taxon>
        <taxon>Spiralia</taxon>
        <taxon>Gnathifera</taxon>
        <taxon>Rotifera</taxon>
        <taxon>Eurotatoria</taxon>
        <taxon>Bdelloidea</taxon>
        <taxon>Adinetida</taxon>
        <taxon>Adinetidae</taxon>
        <taxon>Adineta</taxon>
    </lineage>
</organism>
<dbReference type="GO" id="GO:0005506">
    <property type="term" value="F:iron ion binding"/>
    <property type="evidence" value="ECO:0007669"/>
    <property type="project" value="InterPro"/>
</dbReference>
<dbReference type="GO" id="GO:0051537">
    <property type="term" value="F:2 iron, 2 sulfur cluster binding"/>
    <property type="evidence" value="ECO:0007669"/>
    <property type="project" value="InterPro"/>
</dbReference>
<evidence type="ECO:0000259" key="1">
    <source>
        <dbReference type="Pfam" id="PF00848"/>
    </source>
</evidence>
<dbReference type="Proteomes" id="UP000663844">
    <property type="component" value="Unassembled WGS sequence"/>
</dbReference>
<feature type="non-terminal residue" evidence="2">
    <location>
        <position position="1"/>
    </location>
</feature>
<evidence type="ECO:0000313" key="2">
    <source>
        <dbReference type="EMBL" id="CAF4213828.1"/>
    </source>
</evidence>
<name>A0A820CD43_9BILA</name>
<dbReference type="Pfam" id="PF00848">
    <property type="entry name" value="Ring_hydroxyl_A"/>
    <property type="match status" value="1"/>
</dbReference>
<dbReference type="SUPFAM" id="SSF55961">
    <property type="entry name" value="Bet v1-like"/>
    <property type="match status" value="1"/>
</dbReference>
<protein>
    <recommendedName>
        <fullName evidence="1">Aromatic-ring-hydroxylating dioxygenase alpha subunit C-terminal domain-containing protein</fullName>
    </recommendedName>
</protein>
<proteinExistence type="predicted"/>
<dbReference type="Gene3D" id="3.90.380.10">
    <property type="entry name" value="Naphthalene 1,2-dioxygenase Alpha Subunit, Chain A, domain 1"/>
    <property type="match status" value="1"/>
</dbReference>
<accession>A0A820CD43</accession>
<feature type="domain" description="Aromatic-ring-hydroxylating dioxygenase alpha subunit C-terminal" evidence="1">
    <location>
        <begin position="32"/>
        <end position="75"/>
    </location>
</feature>